<evidence type="ECO:0000256" key="2">
    <source>
        <dbReference type="ARBA" id="ARBA00009127"/>
    </source>
</evidence>
<comment type="subcellular location">
    <subcellularLocation>
        <location evidence="1">Secreted</location>
    </subcellularLocation>
</comment>
<organism evidence="6">
    <name type="scientific">Heliothis virescens</name>
    <name type="common">Tobacco budworm moth</name>
    <dbReference type="NCBI Taxonomy" id="7102"/>
    <lineage>
        <taxon>Eukaryota</taxon>
        <taxon>Metazoa</taxon>
        <taxon>Ecdysozoa</taxon>
        <taxon>Arthropoda</taxon>
        <taxon>Hexapoda</taxon>
        <taxon>Insecta</taxon>
        <taxon>Pterygota</taxon>
        <taxon>Neoptera</taxon>
        <taxon>Endopterygota</taxon>
        <taxon>Lepidoptera</taxon>
        <taxon>Glossata</taxon>
        <taxon>Ditrysia</taxon>
        <taxon>Noctuoidea</taxon>
        <taxon>Noctuidae</taxon>
        <taxon>Heliothinae</taxon>
        <taxon>Heliothis</taxon>
    </lineage>
</organism>
<sequence>MVNMICLSLILILFYLYQAATLLPPRFQWKTMDYAWEGAERESAITDGSYIAVNNMPTGIARWKDKLFITIPRWKKGIPSTLNYVFLNDTQSAPLHPYPNWEEGCLSPRGTVVSNRTVVSTFRVNVDKCDRLWVVDNGVCDMSMDVKQVSEPAILVFDLNSDELMQKHVFSDEVLRDTSVLTSVVSIDDYFSI</sequence>
<proteinExistence type="inferred from homology"/>
<feature type="chain" id="PRO_5012065290" description="Bee-milk protein" evidence="5">
    <location>
        <begin position="20"/>
        <end position="193"/>
    </location>
</feature>
<dbReference type="GO" id="GO:0005576">
    <property type="term" value="C:extracellular region"/>
    <property type="evidence" value="ECO:0007669"/>
    <property type="project" value="UniProtKB-SubCell"/>
</dbReference>
<feature type="signal peptide" evidence="5">
    <location>
        <begin position="1"/>
        <end position="19"/>
    </location>
</feature>
<keyword evidence="3" id="KW-0964">Secreted</keyword>
<dbReference type="PANTHER" id="PTHR10009:SF11">
    <property type="entry name" value="RH54244P"/>
    <property type="match status" value="1"/>
</dbReference>
<name>A0A2A4K4U3_HELVI</name>
<dbReference type="InterPro" id="IPR017996">
    <property type="entry name" value="MRJP/yellow-related"/>
</dbReference>
<comment type="similarity">
    <text evidence="2">Belongs to the major royal jelly protein family.</text>
</comment>
<dbReference type="STRING" id="7102.A0A2A4K4U3"/>
<dbReference type="PANTHER" id="PTHR10009">
    <property type="entry name" value="PROTEIN YELLOW-RELATED"/>
    <property type="match status" value="1"/>
</dbReference>
<dbReference type="Gene3D" id="2.120.10.30">
    <property type="entry name" value="TolB, C-terminal domain"/>
    <property type="match status" value="1"/>
</dbReference>
<accession>A0A2A4K4U3</accession>
<gene>
    <name evidence="6" type="ORF">B5V51_2220</name>
</gene>
<evidence type="ECO:0008006" key="7">
    <source>
        <dbReference type="Google" id="ProtNLM"/>
    </source>
</evidence>
<keyword evidence="4 5" id="KW-0732">Signal</keyword>
<evidence type="ECO:0000256" key="3">
    <source>
        <dbReference type="ARBA" id="ARBA00022525"/>
    </source>
</evidence>
<evidence type="ECO:0000313" key="6">
    <source>
        <dbReference type="EMBL" id="PCG79046.1"/>
    </source>
</evidence>
<dbReference type="AlphaFoldDB" id="A0A2A4K4U3"/>
<evidence type="ECO:0000256" key="5">
    <source>
        <dbReference type="SAM" id="SignalP"/>
    </source>
</evidence>
<dbReference type="InterPro" id="IPR011042">
    <property type="entry name" value="6-blade_b-propeller_TolB-like"/>
</dbReference>
<protein>
    <recommendedName>
        <fullName evidence="7">Bee-milk protein</fullName>
    </recommendedName>
</protein>
<evidence type="ECO:0000256" key="1">
    <source>
        <dbReference type="ARBA" id="ARBA00004613"/>
    </source>
</evidence>
<comment type="caution">
    <text evidence="6">The sequence shown here is derived from an EMBL/GenBank/DDBJ whole genome shotgun (WGS) entry which is preliminary data.</text>
</comment>
<dbReference type="EMBL" id="NWSH01000149">
    <property type="protein sequence ID" value="PCG79046.1"/>
    <property type="molecule type" value="Genomic_DNA"/>
</dbReference>
<reference evidence="6" key="1">
    <citation type="submission" date="2017-09" db="EMBL/GenBank/DDBJ databases">
        <title>Contemporary evolution of a Lepidopteran species, Heliothis virescens, in response to modern agricultural practices.</title>
        <authorList>
            <person name="Fritz M.L."/>
            <person name="Deyonke A.M."/>
            <person name="Papanicolaou A."/>
            <person name="Micinski S."/>
            <person name="Westbrook J."/>
            <person name="Gould F."/>
        </authorList>
    </citation>
    <scope>NUCLEOTIDE SEQUENCE [LARGE SCALE GENOMIC DNA]</scope>
    <source>
        <strain evidence="6">HvINT-</strain>
        <tissue evidence="6">Whole body</tissue>
    </source>
</reference>
<evidence type="ECO:0000256" key="4">
    <source>
        <dbReference type="ARBA" id="ARBA00022729"/>
    </source>
</evidence>
<dbReference type="Pfam" id="PF03022">
    <property type="entry name" value="MRJP"/>
    <property type="match status" value="1"/>
</dbReference>